<evidence type="ECO:0000313" key="1">
    <source>
        <dbReference type="EMBL" id="OUS45864.1"/>
    </source>
</evidence>
<name>A0A1Y5ICB4_OSTTA</name>
<protein>
    <submittedName>
        <fullName evidence="1">Uncharacterized protein</fullName>
    </submittedName>
</protein>
<proteinExistence type="predicted"/>
<dbReference type="Proteomes" id="UP000195557">
    <property type="component" value="Unassembled WGS sequence"/>
</dbReference>
<dbReference type="EMBL" id="KZ155785">
    <property type="protein sequence ID" value="OUS45864.1"/>
    <property type="molecule type" value="Genomic_DNA"/>
</dbReference>
<reference evidence="1" key="1">
    <citation type="submission" date="2017-04" db="EMBL/GenBank/DDBJ databases">
        <title>Population genomics of picophytoplankton unveils novel chromosome hypervariability.</title>
        <authorList>
            <consortium name="DOE Joint Genome Institute"/>
            <person name="Blanc-Mathieu R."/>
            <person name="Krasovec M."/>
            <person name="Hebrard M."/>
            <person name="Yau S."/>
            <person name="Desgranges E."/>
            <person name="Martin J."/>
            <person name="Schackwitz W."/>
            <person name="Kuo A."/>
            <person name="Salin G."/>
            <person name="Donnadieu C."/>
            <person name="Desdevises Y."/>
            <person name="Sanchez-Ferandin S."/>
            <person name="Moreau H."/>
            <person name="Rivals E."/>
            <person name="Grigoriev I.V."/>
            <person name="Grimsley N."/>
            <person name="Eyre-Walker A."/>
            <person name="Piganeau G."/>
        </authorList>
    </citation>
    <scope>NUCLEOTIDE SEQUENCE [LARGE SCALE GENOMIC DNA]</scope>
    <source>
        <strain evidence="1">RCC 1115</strain>
    </source>
</reference>
<sequence length="85" mass="8925">MREKPSAAPVATFSWRTKTERMFFASESAPTMCISVVPGLAKHTSTPLAAATAHRADAPVSSASSSSFAILAGTARDEVPSMRDL</sequence>
<gene>
    <name evidence="1" type="ORF">BE221DRAFT_205993</name>
</gene>
<organism evidence="1">
    <name type="scientific">Ostreococcus tauri</name>
    <name type="common">Marine green alga</name>
    <dbReference type="NCBI Taxonomy" id="70448"/>
    <lineage>
        <taxon>Eukaryota</taxon>
        <taxon>Viridiplantae</taxon>
        <taxon>Chlorophyta</taxon>
        <taxon>Mamiellophyceae</taxon>
        <taxon>Mamiellales</taxon>
        <taxon>Bathycoccaceae</taxon>
        <taxon>Ostreococcus</taxon>
    </lineage>
</organism>
<dbReference type="AlphaFoldDB" id="A0A1Y5ICB4"/>
<accession>A0A1Y5ICB4</accession>